<dbReference type="GeneID" id="24110807"/>
<dbReference type="HOGENOM" id="CLU_1129694_0_0_1"/>
<dbReference type="AlphaFoldDB" id="R9P9A1"/>
<evidence type="ECO:0000256" key="1">
    <source>
        <dbReference type="SAM" id="MobiDB-lite"/>
    </source>
</evidence>
<dbReference type="eggNOG" id="ENOG502RDT8">
    <property type="taxonomic scope" value="Eukaryota"/>
</dbReference>
<organism evidence="2 3">
    <name type="scientific">Pseudozyma hubeiensis (strain SY62)</name>
    <name type="common">Yeast</name>
    <dbReference type="NCBI Taxonomy" id="1305764"/>
    <lineage>
        <taxon>Eukaryota</taxon>
        <taxon>Fungi</taxon>
        <taxon>Dikarya</taxon>
        <taxon>Basidiomycota</taxon>
        <taxon>Ustilaginomycotina</taxon>
        <taxon>Ustilaginomycetes</taxon>
        <taxon>Ustilaginales</taxon>
        <taxon>Ustilaginaceae</taxon>
        <taxon>Pseudozyma</taxon>
    </lineage>
</organism>
<dbReference type="Proteomes" id="UP000014071">
    <property type="component" value="Unassembled WGS sequence"/>
</dbReference>
<proteinExistence type="predicted"/>
<protein>
    <submittedName>
        <fullName evidence="2">Uncharacterized protein</fullName>
    </submittedName>
</protein>
<accession>R9P9A1</accession>
<sequence length="249" mass="27966">MALHCLTTTIAAPLPLEYWAIMRLEFVLFLPAVRIFGALLLFLDPVSGAGSGTKTDEASTSSTGTTSRREDPLLIFQRPPLPPISDHEDLYVPSQGRTYIPVEVTPAVITSDEKYRGILRLAHRLIEMDRDGTSLQVVAPPVTSSSRHLTDMSQRLLMSQHAKQVVFLDVSPDRRGRLVAVPYRLSEGVPPGRLSWAILQVHPASRGTPPRIDFHSYVSHFEPDLYDLDRKLFKSLDVQSLHYFLTRRV</sequence>
<feature type="region of interest" description="Disordered" evidence="1">
    <location>
        <begin position="50"/>
        <end position="70"/>
    </location>
</feature>
<reference evidence="3" key="1">
    <citation type="journal article" date="2013" name="Genome Announc.">
        <title>Draft genome sequence of the basidiomycetous yeast-like fungus Pseudozyma hubeiensis SY62, which produces an abundant amount of the biosurfactant mannosylerythritol lipids.</title>
        <authorList>
            <person name="Konishi M."/>
            <person name="Hatada Y."/>
            <person name="Horiuchi J."/>
        </authorList>
    </citation>
    <scope>NUCLEOTIDE SEQUENCE [LARGE SCALE GENOMIC DNA]</scope>
    <source>
        <strain evidence="3">SY62</strain>
    </source>
</reference>
<keyword evidence="3" id="KW-1185">Reference proteome</keyword>
<dbReference type="OrthoDB" id="2556540at2759"/>
<evidence type="ECO:0000313" key="2">
    <source>
        <dbReference type="EMBL" id="GAC97941.1"/>
    </source>
</evidence>
<evidence type="ECO:0000313" key="3">
    <source>
        <dbReference type="Proteomes" id="UP000014071"/>
    </source>
</evidence>
<name>R9P9A1_PSEHS</name>
<dbReference type="EMBL" id="DF238814">
    <property type="protein sequence ID" value="GAC97941.1"/>
    <property type="molecule type" value="Genomic_DNA"/>
</dbReference>
<dbReference type="RefSeq" id="XP_012191528.1">
    <property type="nucleotide sequence ID" value="XM_012336138.1"/>
</dbReference>
<gene>
    <name evidence="2" type="ORF">PHSY_005529</name>
</gene>